<dbReference type="GO" id="GO:0016042">
    <property type="term" value="P:lipid catabolic process"/>
    <property type="evidence" value="ECO:0007669"/>
    <property type="project" value="UniProtKB-KW"/>
</dbReference>
<dbReference type="Gene3D" id="3.40.50.1110">
    <property type="entry name" value="SGNH hydrolase"/>
    <property type="match status" value="1"/>
</dbReference>
<reference evidence="9 10" key="1">
    <citation type="journal article" date="2023" name="Life. Sci Alliance">
        <title>Evolutionary insights into 3D genome organization and epigenetic landscape of Vigna mungo.</title>
        <authorList>
            <person name="Junaid A."/>
            <person name="Singh B."/>
            <person name="Bhatia S."/>
        </authorList>
    </citation>
    <scope>NUCLEOTIDE SEQUENCE [LARGE SCALE GENOMIC DNA]</scope>
    <source>
        <strain evidence="9">Urdbean</strain>
    </source>
</reference>
<keyword evidence="5" id="KW-0378">Hydrolase</keyword>
<dbReference type="InterPro" id="IPR036514">
    <property type="entry name" value="SGNH_hydro_sf"/>
</dbReference>
<evidence type="ECO:0000313" key="10">
    <source>
        <dbReference type="Proteomes" id="UP001374535"/>
    </source>
</evidence>
<evidence type="ECO:0000256" key="3">
    <source>
        <dbReference type="ARBA" id="ARBA00022525"/>
    </source>
</evidence>
<dbReference type="InterPro" id="IPR051238">
    <property type="entry name" value="GDSL_esterase/lipase"/>
</dbReference>
<keyword evidence="8" id="KW-0812">Transmembrane</keyword>
<dbReference type="GO" id="GO:0016788">
    <property type="term" value="F:hydrolase activity, acting on ester bonds"/>
    <property type="evidence" value="ECO:0007669"/>
    <property type="project" value="InterPro"/>
</dbReference>
<keyword evidence="4" id="KW-0732">Signal</keyword>
<dbReference type="InterPro" id="IPR001087">
    <property type="entry name" value="GDSL"/>
</dbReference>
<dbReference type="EMBL" id="CP144694">
    <property type="protein sequence ID" value="WVZ02929.1"/>
    <property type="molecule type" value="Genomic_DNA"/>
</dbReference>
<dbReference type="GO" id="GO:0005576">
    <property type="term" value="C:extracellular region"/>
    <property type="evidence" value="ECO:0007669"/>
    <property type="project" value="UniProtKB-SubCell"/>
</dbReference>
<evidence type="ECO:0000313" key="9">
    <source>
        <dbReference type="EMBL" id="WVZ02929.1"/>
    </source>
</evidence>
<gene>
    <name evidence="9" type="ORF">V8G54_023735</name>
</gene>
<feature type="transmembrane region" description="Helical" evidence="8">
    <location>
        <begin position="20"/>
        <end position="47"/>
    </location>
</feature>
<evidence type="ECO:0000256" key="2">
    <source>
        <dbReference type="ARBA" id="ARBA00008668"/>
    </source>
</evidence>
<organism evidence="9 10">
    <name type="scientific">Vigna mungo</name>
    <name type="common">Black gram</name>
    <name type="synonym">Phaseolus mungo</name>
    <dbReference type="NCBI Taxonomy" id="3915"/>
    <lineage>
        <taxon>Eukaryota</taxon>
        <taxon>Viridiplantae</taxon>
        <taxon>Streptophyta</taxon>
        <taxon>Embryophyta</taxon>
        <taxon>Tracheophyta</taxon>
        <taxon>Spermatophyta</taxon>
        <taxon>Magnoliopsida</taxon>
        <taxon>eudicotyledons</taxon>
        <taxon>Gunneridae</taxon>
        <taxon>Pentapetalae</taxon>
        <taxon>rosids</taxon>
        <taxon>fabids</taxon>
        <taxon>Fabales</taxon>
        <taxon>Fabaceae</taxon>
        <taxon>Papilionoideae</taxon>
        <taxon>50 kb inversion clade</taxon>
        <taxon>NPAAA clade</taxon>
        <taxon>indigoferoid/millettioid clade</taxon>
        <taxon>Phaseoleae</taxon>
        <taxon>Vigna</taxon>
    </lineage>
</organism>
<dbReference type="PANTHER" id="PTHR45650:SF89">
    <property type="entry name" value="GDSL-LIKE LIPASE_ACYLHYDROLASE"/>
    <property type="match status" value="1"/>
</dbReference>
<evidence type="ECO:0000256" key="4">
    <source>
        <dbReference type="ARBA" id="ARBA00022729"/>
    </source>
</evidence>
<dbReference type="AlphaFoldDB" id="A0AAQ3RSI2"/>
<keyword evidence="8" id="KW-0472">Membrane</keyword>
<proteinExistence type="inferred from homology"/>
<name>A0AAQ3RSI2_VIGMU</name>
<keyword evidence="3" id="KW-0964">Secreted</keyword>
<keyword evidence="10" id="KW-1185">Reference proteome</keyword>
<dbReference type="PANTHER" id="PTHR45650">
    <property type="entry name" value="GDSL-LIKE LIPASE/ACYLHYDROLASE-RELATED"/>
    <property type="match status" value="1"/>
</dbReference>
<dbReference type="Pfam" id="PF00657">
    <property type="entry name" value="Lipase_GDSL"/>
    <property type="match status" value="1"/>
</dbReference>
<comment type="similarity">
    <text evidence="2">Belongs to the 'GDSL' lipolytic enzyme family.</text>
</comment>
<protein>
    <submittedName>
        <fullName evidence="9">Uncharacterized protein</fullName>
    </submittedName>
</protein>
<dbReference type="Proteomes" id="UP001374535">
    <property type="component" value="Chromosome 7"/>
</dbReference>
<keyword evidence="6" id="KW-0442">Lipid degradation</keyword>
<sequence length="213" mass="22656">MARHFVMVDGGESNGGEEALVLHSAPIFLFLMIIASLSIISIIIFACGDDDKGTKRRHGGGDGGGGDGGGCSGGGGAGCGGGGGCGVSDISGNCHMIFLYVENHKAIVSKITMKLRNSDKAKEHLNRCLYYVNIGSNDYINNYFLPKHYNSSQTFSTDQFAKALIKEYSRNLMELRSLGARKFAFIGLLPIGSIPGEISTHENPGSLCVKEEK</sequence>
<evidence type="ECO:0000256" key="1">
    <source>
        <dbReference type="ARBA" id="ARBA00004613"/>
    </source>
</evidence>
<keyword evidence="8" id="KW-1133">Transmembrane helix</keyword>
<keyword evidence="7" id="KW-0443">Lipid metabolism</keyword>
<evidence type="ECO:0000256" key="6">
    <source>
        <dbReference type="ARBA" id="ARBA00022963"/>
    </source>
</evidence>
<evidence type="ECO:0000256" key="8">
    <source>
        <dbReference type="SAM" id="Phobius"/>
    </source>
</evidence>
<evidence type="ECO:0000256" key="5">
    <source>
        <dbReference type="ARBA" id="ARBA00022801"/>
    </source>
</evidence>
<comment type="subcellular location">
    <subcellularLocation>
        <location evidence="1">Secreted</location>
    </subcellularLocation>
</comment>
<accession>A0AAQ3RSI2</accession>
<evidence type="ECO:0000256" key="7">
    <source>
        <dbReference type="ARBA" id="ARBA00023098"/>
    </source>
</evidence>